<sequence length="97" mass="11500">MQSKLDFFLREVTATKWVFLPGDDHWVFKPVFVSRYADRLLWRHGKRFILMSATIISPDEMARSLNIPRDEIEFIDLPSTFPPERRPIYYQPAGNLT</sequence>
<feature type="non-terminal residue" evidence="1">
    <location>
        <position position="97"/>
    </location>
</feature>
<dbReference type="EMBL" id="BARW01039854">
    <property type="protein sequence ID" value="GAJ23146.1"/>
    <property type="molecule type" value="Genomic_DNA"/>
</dbReference>
<reference evidence="1" key="1">
    <citation type="journal article" date="2014" name="Front. Microbiol.">
        <title>High frequency of phylogenetically diverse reductive dehalogenase-homologous genes in deep subseafloor sedimentary metagenomes.</title>
        <authorList>
            <person name="Kawai M."/>
            <person name="Futagami T."/>
            <person name="Toyoda A."/>
            <person name="Takaki Y."/>
            <person name="Nishi S."/>
            <person name="Hori S."/>
            <person name="Arai W."/>
            <person name="Tsubouchi T."/>
            <person name="Morono Y."/>
            <person name="Uchiyama I."/>
            <person name="Ito T."/>
            <person name="Fujiyama A."/>
            <person name="Inagaki F."/>
            <person name="Takami H."/>
        </authorList>
    </citation>
    <scope>NUCLEOTIDE SEQUENCE</scope>
    <source>
        <strain evidence="1">Expedition CK06-06</strain>
    </source>
</reference>
<name>X1VWT9_9ZZZZ</name>
<gene>
    <name evidence="1" type="ORF">S12H4_60519</name>
</gene>
<accession>X1VWT9</accession>
<comment type="caution">
    <text evidence="1">The sequence shown here is derived from an EMBL/GenBank/DDBJ whole genome shotgun (WGS) entry which is preliminary data.</text>
</comment>
<dbReference type="AlphaFoldDB" id="X1VWT9"/>
<evidence type="ECO:0000313" key="1">
    <source>
        <dbReference type="EMBL" id="GAJ23146.1"/>
    </source>
</evidence>
<organism evidence="1">
    <name type="scientific">marine sediment metagenome</name>
    <dbReference type="NCBI Taxonomy" id="412755"/>
    <lineage>
        <taxon>unclassified sequences</taxon>
        <taxon>metagenomes</taxon>
        <taxon>ecological metagenomes</taxon>
    </lineage>
</organism>
<protein>
    <submittedName>
        <fullName evidence="1">Uncharacterized protein</fullName>
    </submittedName>
</protein>
<proteinExistence type="predicted"/>